<evidence type="ECO:0000313" key="6">
    <source>
        <dbReference type="EMBL" id="MBH9577083.1"/>
    </source>
</evidence>
<dbReference type="SMART" id="SM00448">
    <property type="entry name" value="REC"/>
    <property type="match status" value="1"/>
</dbReference>
<proteinExistence type="predicted"/>
<dbReference type="InterPro" id="IPR039420">
    <property type="entry name" value="WalR-like"/>
</dbReference>
<dbReference type="InterPro" id="IPR001789">
    <property type="entry name" value="Sig_transdc_resp-reg_receiver"/>
</dbReference>
<dbReference type="Proteomes" id="UP000613266">
    <property type="component" value="Unassembled WGS sequence"/>
</dbReference>
<feature type="domain" description="Response regulatory" evidence="4">
    <location>
        <begin position="7"/>
        <end position="120"/>
    </location>
</feature>
<evidence type="ECO:0000256" key="3">
    <source>
        <dbReference type="PROSITE-ProRule" id="PRU01091"/>
    </source>
</evidence>
<dbReference type="EMBL" id="JAEDAK010000005">
    <property type="protein sequence ID" value="MBH9577083.1"/>
    <property type="molecule type" value="Genomic_DNA"/>
</dbReference>
<dbReference type="GO" id="GO:0000976">
    <property type="term" value="F:transcription cis-regulatory region binding"/>
    <property type="evidence" value="ECO:0007669"/>
    <property type="project" value="TreeGrafter"/>
</dbReference>
<protein>
    <submittedName>
        <fullName evidence="6">Response regulator transcription factor</fullName>
    </submittedName>
</protein>
<dbReference type="RefSeq" id="WP_198110857.1">
    <property type="nucleotide sequence ID" value="NZ_JAEDAK010000005.1"/>
</dbReference>
<dbReference type="Gene3D" id="3.40.50.2300">
    <property type="match status" value="1"/>
</dbReference>
<dbReference type="GO" id="GO:0000156">
    <property type="term" value="F:phosphorelay response regulator activity"/>
    <property type="evidence" value="ECO:0007669"/>
    <property type="project" value="TreeGrafter"/>
</dbReference>
<dbReference type="InterPro" id="IPR036388">
    <property type="entry name" value="WH-like_DNA-bd_sf"/>
</dbReference>
<dbReference type="PANTHER" id="PTHR48111:SF47">
    <property type="entry name" value="TRANSCRIPTIONAL REGULATORY PROTEIN RSTA"/>
    <property type="match status" value="1"/>
</dbReference>
<dbReference type="PROSITE" id="PS51755">
    <property type="entry name" value="OMPR_PHOB"/>
    <property type="match status" value="1"/>
</dbReference>
<dbReference type="AlphaFoldDB" id="A0A931NGV3"/>
<keyword evidence="7" id="KW-1185">Reference proteome</keyword>
<dbReference type="GO" id="GO:0032993">
    <property type="term" value="C:protein-DNA complex"/>
    <property type="evidence" value="ECO:0007669"/>
    <property type="project" value="TreeGrafter"/>
</dbReference>
<dbReference type="PROSITE" id="PS50110">
    <property type="entry name" value="RESPONSE_REGULATORY"/>
    <property type="match status" value="1"/>
</dbReference>
<accession>A0A931NGV3</accession>
<gene>
    <name evidence="6" type="ORF">I7X39_09205</name>
</gene>
<dbReference type="SUPFAM" id="SSF46894">
    <property type="entry name" value="C-terminal effector domain of the bipartite response regulators"/>
    <property type="match status" value="1"/>
</dbReference>
<feature type="modified residue" description="4-aspartylphosphate" evidence="2">
    <location>
        <position position="56"/>
    </location>
</feature>
<dbReference type="SUPFAM" id="SSF52172">
    <property type="entry name" value="CheY-like"/>
    <property type="match status" value="1"/>
</dbReference>
<sequence>MEPKPPRILLVEDDLRLAALIADYLGEQGLQVQQLHRGDAVLPFLARQTVDLIVLDLMLPGVDGQTLCRQLRPQHRMPVLMLTARGDELDQVLSLELGADDYVIKPVQPRLLLARIRALLRRPQPREGLVWTHGPLRLDRMARRVSLEGRELELTGSEYELLDLLSRRGGETLSRDDILLALRGFEFDGFDRSADVLVSRLRRKLGAWGAHAIQTVWGRGYRLQPASP</sequence>
<reference evidence="6" key="1">
    <citation type="submission" date="2020-12" db="EMBL/GenBank/DDBJ databases">
        <title>The genome sequence of Inhella sp. 1Y17.</title>
        <authorList>
            <person name="Liu Y."/>
        </authorList>
    </citation>
    <scope>NUCLEOTIDE SEQUENCE</scope>
    <source>
        <strain evidence="6">1Y17</strain>
    </source>
</reference>
<dbReference type="GO" id="GO:0006355">
    <property type="term" value="P:regulation of DNA-templated transcription"/>
    <property type="evidence" value="ECO:0007669"/>
    <property type="project" value="InterPro"/>
</dbReference>
<organism evidence="6 7">
    <name type="scientific">Inhella proteolytica</name>
    <dbReference type="NCBI Taxonomy" id="2795029"/>
    <lineage>
        <taxon>Bacteria</taxon>
        <taxon>Pseudomonadati</taxon>
        <taxon>Pseudomonadota</taxon>
        <taxon>Betaproteobacteria</taxon>
        <taxon>Burkholderiales</taxon>
        <taxon>Sphaerotilaceae</taxon>
        <taxon>Inhella</taxon>
    </lineage>
</organism>
<dbReference type="GO" id="GO:0005829">
    <property type="term" value="C:cytosol"/>
    <property type="evidence" value="ECO:0007669"/>
    <property type="project" value="TreeGrafter"/>
</dbReference>
<dbReference type="InterPro" id="IPR001867">
    <property type="entry name" value="OmpR/PhoB-type_DNA-bd"/>
</dbReference>
<name>A0A931NGV3_9BURK</name>
<feature type="domain" description="OmpR/PhoB-type" evidence="5">
    <location>
        <begin position="128"/>
        <end position="225"/>
    </location>
</feature>
<comment type="caution">
    <text evidence="6">The sequence shown here is derived from an EMBL/GenBank/DDBJ whole genome shotgun (WGS) entry which is preliminary data.</text>
</comment>
<dbReference type="Pfam" id="PF00486">
    <property type="entry name" value="Trans_reg_C"/>
    <property type="match status" value="1"/>
</dbReference>
<evidence type="ECO:0000313" key="7">
    <source>
        <dbReference type="Proteomes" id="UP000613266"/>
    </source>
</evidence>
<keyword evidence="1 3" id="KW-0238">DNA-binding</keyword>
<dbReference type="SMART" id="SM00862">
    <property type="entry name" value="Trans_reg_C"/>
    <property type="match status" value="1"/>
</dbReference>
<dbReference type="Gene3D" id="6.10.250.690">
    <property type="match status" value="1"/>
</dbReference>
<evidence type="ECO:0000256" key="1">
    <source>
        <dbReference type="ARBA" id="ARBA00023125"/>
    </source>
</evidence>
<dbReference type="InterPro" id="IPR011006">
    <property type="entry name" value="CheY-like_superfamily"/>
</dbReference>
<keyword evidence="2" id="KW-0597">Phosphoprotein</keyword>
<dbReference type="Pfam" id="PF00072">
    <property type="entry name" value="Response_reg"/>
    <property type="match status" value="1"/>
</dbReference>
<dbReference type="PANTHER" id="PTHR48111">
    <property type="entry name" value="REGULATOR OF RPOS"/>
    <property type="match status" value="1"/>
</dbReference>
<evidence type="ECO:0000259" key="4">
    <source>
        <dbReference type="PROSITE" id="PS50110"/>
    </source>
</evidence>
<dbReference type="CDD" id="cd00383">
    <property type="entry name" value="trans_reg_C"/>
    <property type="match status" value="1"/>
</dbReference>
<dbReference type="InterPro" id="IPR016032">
    <property type="entry name" value="Sig_transdc_resp-reg_C-effctor"/>
</dbReference>
<dbReference type="Gene3D" id="1.10.10.10">
    <property type="entry name" value="Winged helix-like DNA-binding domain superfamily/Winged helix DNA-binding domain"/>
    <property type="match status" value="1"/>
</dbReference>
<evidence type="ECO:0000256" key="2">
    <source>
        <dbReference type="PROSITE-ProRule" id="PRU00169"/>
    </source>
</evidence>
<feature type="DNA-binding region" description="OmpR/PhoB-type" evidence="3">
    <location>
        <begin position="128"/>
        <end position="225"/>
    </location>
</feature>
<evidence type="ECO:0000259" key="5">
    <source>
        <dbReference type="PROSITE" id="PS51755"/>
    </source>
</evidence>